<sequence>MSTLNPEIEELFEEQGAREASAPPLRTLGVEVTAGVGLVLAVLAMTTLFPGGAFAPPVVVGGLVVAYALAALVRFDIGLGFTSPVQLVFVPMWFAVPPAFLPVLVAAGLVLEQLITIAMTKRARHPLRVLSSVPDAWHAVGPALVLGFAGVTEPSFADWPVFAAALGAQVTIDFATLTLRGWADLGITPDLHLRATAWIYAVDVALAPVGLLAAIAMTQTPVAVVCLLPLLGLFAVFARERDERIRQALQLSSAYRGTAILLGDVLEADDQYTGGEHTQGVVSLGLRVGRELGLSAQQLRDLEFGSLLHDIGKLRVSNEIINKPGKLSEAEWALIRRHPVDGQEMLARVGGALEQVGEIVRAHHERVDGGGYPDGLKGDEIPMESRIICACDAYSAMTTNRSYRPAMPRVEAIAELRRCAGEQFDVQVVEALVRVVNETPEAAVPHLRLAV</sequence>
<dbReference type="PROSITE" id="PS51832">
    <property type="entry name" value="HD_GYP"/>
    <property type="match status" value="1"/>
</dbReference>
<feature type="transmembrane region" description="Helical" evidence="1">
    <location>
        <begin position="87"/>
        <end position="111"/>
    </location>
</feature>
<keyword evidence="1" id="KW-0812">Transmembrane</keyword>
<dbReference type="PANTHER" id="PTHR43155">
    <property type="entry name" value="CYCLIC DI-GMP PHOSPHODIESTERASE PA4108-RELATED"/>
    <property type="match status" value="1"/>
</dbReference>
<feature type="transmembrane region" description="Helical" evidence="1">
    <location>
        <begin position="28"/>
        <end position="48"/>
    </location>
</feature>
<dbReference type="InterPro" id="IPR037522">
    <property type="entry name" value="HD_GYP_dom"/>
</dbReference>
<evidence type="ECO:0000313" key="4">
    <source>
        <dbReference type="Proteomes" id="UP001058860"/>
    </source>
</evidence>
<dbReference type="Proteomes" id="UP001058860">
    <property type="component" value="Chromosome"/>
</dbReference>
<organism evidence="3 4">
    <name type="scientific">Svornostia abyssi</name>
    <dbReference type="NCBI Taxonomy" id="2898438"/>
    <lineage>
        <taxon>Bacteria</taxon>
        <taxon>Bacillati</taxon>
        <taxon>Actinomycetota</taxon>
        <taxon>Thermoleophilia</taxon>
        <taxon>Solirubrobacterales</taxon>
        <taxon>Baekduiaceae</taxon>
        <taxon>Svornostia</taxon>
    </lineage>
</organism>
<feature type="transmembrane region" description="Helical" evidence="1">
    <location>
        <begin position="222"/>
        <end position="238"/>
    </location>
</feature>
<dbReference type="InterPro" id="IPR003607">
    <property type="entry name" value="HD/PDEase_dom"/>
</dbReference>
<dbReference type="SUPFAM" id="SSF109604">
    <property type="entry name" value="HD-domain/PDEase-like"/>
    <property type="match status" value="1"/>
</dbReference>
<feature type="transmembrane region" description="Helical" evidence="1">
    <location>
        <begin position="195"/>
        <end position="216"/>
    </location>
</feature>
<proteinExistence type="predicted"/>
<dbReference type="RefSeq" id="WP_353866687.1">
    <property type="nucleotide sequence ID" value="NZ_CP088295.1"/>
</dbReference>
<name>A0ABY5PNM9_9ACTN</name>
<accession>A0ABY5PNM9</accession>
<feature type="transmembrane region" description="Helical" evidence="1">
    <location>
        <begin position="161"/>
        <end position="183"/>
    </location>
</feature>
<reference evidence="4" key="1">
    <citation type="submission" date="2021-11" db="EMBL/GenBank/DDBJ databases">
        <title>Cultivation dependent microbiological survey of springs from the worlds oldest radium mine currently devoted to the extraction of radon-saturated water.</title>
        <authorList>
            <person name="Kapinusova G."/>
            <person name="Smrhova T."/>
            <person name="Strejcek M."/>
            <person name="Suman J."/>
            <person name="Jani K."/>
            <person name="Pajer P."/>
            <person name="Uhlik O."/>
        </authorList>
    </citation>
    <scope>NUCLEOTIDE SEQUENCE [LARGE SCALE GENOMIC DNA]</scope>
    <source>
        <strain evidence="4">J379</strain>
    </source>
</reference>
<evidence type="ECO:0000259" key="2">
    <source>
        <dbReference type="PROSITE" id="PS51832"/>
    </source>
</evidence>
<dbReference type="SMART" id="SM00471">
    <property type="entry name" value="HDc"/>
    <property type="match status" value="1"/>
</dbReference>
<evidence type="ECO:0000256" key="1">
    <source>
        <dbReference type="SAM" id="Phobius"/>
    </source>
</evidence>
<keyword evidence="1" id="KW-1133">Transmembrane helix</keyword>
<gene>
    <name evidence="3" type="ORF">LRS13_12360</name>
</gene>
<keyword evidence="4" id="KW-1185">Reference proteome</keyword>
<evidence type="ECO:0000313" key="3">
    <source>
        <dbReference type="EMBL" id="UUY06261.1"/>
    </source>
</evidence>
<feature type="domain" description="HD-GYP" evidence="2">
    <location>
        <begin position="251"/>
        <end position="448"/>
    </location>
</feature>
<dbReference type="Pfam" id="PF13487">
    <property type="entry name" value="HD_5"/>
    <property type="match status" value="1"/>
</dbReference>
<dbReference type="CDD" id="cd00077">
    <property type="entry name" value="HDc"/>
    <property type="match status" value="1"/>
</dbReference>
<feature type="transmembrane region" description="Helical" evidence="1">
    <location>
        <begin position="54"/>
        <end position="75"/>
    </location>
</feature>
<dbReference type="Gene3D" id="1.10.3210.10">
    <property type="entry name" value="Hypothetical protein af1432"/>
    <property type="match status" value="1"/>
</dbReference>
<keyword evidence="1" id="KW-0472">Membrane</keyword>
<protein>
    <submittedName>
        <fullName evidence="3">HD-GYP domain-containing protein</fullName>
    </submittedName>
</protein>
<dbReference type="EMBL" id="CP088295">
    <property type="protein sequence ID" value="UUY06261.1"/>
    <property type="molecule type" value="Genomic_DNA"/>
</dbReference>